<sequence>MSDEEREPGLRQEADKVPMGQVLLLAFAMVGIAGVMVMASALLLGSSLDALRPSRVWPEARQERRAFPVIQQEPFGETGPGQALERKKRAEMGAFRWVDREGGRVGVPIDVAMDLVVEESQR</sequence>
<accession>A0A017TCA7</accession>
<keyword evidence="1" id="KW-0812">Transmembrane</keyword>
<dbReference type="RefSeq" id="WP_044238671.1">
    <property type="nucleotide sequence ID" value="NZ_ASRX01000013.1"/>
</dbReference>
<evidence type="ECO:0000313" key="2">
    <source>
        <dbReference type="EMBL" id="EYF06918.1"/>
    </source>
</evidence>
<feature type="transmembrane region" description="Helical" evidence="1">
    <location>
        <begin position="20"/>
        <end position="45"/>
    </location>
</feature>
<keyword evidence="1" id="KW-1133">Transmembrane helix</keyword>
<comment type="caution">
    <text evidence="2">The sequence shown here is derived from an EMBL/GenBank/DDBJ whole genome shotgun (WGS) entry which is preliminary data.</text>
</comment>
<protein>
    <submittedName>
        <fullName evidence="2">Uncharacterized protein</fullName>
    </submittedName>
</protein>
<gene>
    <name evidence="2" type="ORF">CAP_1176</name>
</gene>
<evidence type="ECO:0000313" key="3">
    <source>
        <dbReference type="Proteomes" id="UP000019678"/>
    </source>
</evidence>
<dbReference type="Proteomes" id="UP000019678">
    <property type="component" value="Unassembled WGS sequence"/>
</dbReference>
<dbReference type="STRING" id="1192034.CAP_1176"/>
<organism evidence="2 3">
    <name type="scientific">Chondromyces apiculatus DSM 436</name>
    <dbReference type="NCBI Taxonomy" id="1192034"/>
    <lineage>
        <taxon>Bacteria</taxon>
        <taxon>Pseudomonadati</taxon>
        <taxon>Myxococcota</taxon>
        <taxon>Polyangia</taxon>
        <taxon>Polyangiales</taxon>
        <taxon>Polyangiaceae</taxon>
        <taxon>Chondromyces</taxon>
    </lineage>
</organism>
<dbReference type="eggNOG" id="ENOG503175J">
    <property type="taxonomic scope" value="Bacteria"/>
</dbReference>
<dbReference type="EMBL" id="ASRX01000013">
    <property type="protein sequence ID" value="EYF06918.1"/>
    <property type="molecule type" value="Genomic_DNA"/>
</dbReference>
<reference evidence="2 3" key="1">
    <citation type="submission" date="2013-05" db="EMBL/GenBank/DDBJ databases">
        <title>Genome assembly of Chondromyces apiculatus DSM 436.</title>
        <authorList>
            <person name="Sharma G."/>
            <person name="Khatri I."/>
            <person name="Kaur C."/>
            <person name="Mayilraj S."/>
            <person name="Subramanian S."/>
        </authorList>
    </citation>
    <scope>NUCLEOTIDE SEQUENCE [LARGE SCALE GENOMIC DNA]</scope>
    <source>
        <strain evidence="2 3">DSM 436</strain>
    </source>
</reference>
<dbReference type="OrthoDB" id="5515632at2"/>
<evidence type="ECO:0000256" key="1">
    <source>
        <dbReference type="SAM" id="Phobius"/>
    </source>
</evidence>
<keyword evidence="3" id="KW-1185">Reference proteome</keyword>
<dbReference type="AlphaFoldDB" id="A0A017TCA7"/>
<proteinExistence type="predicted"/>
<keyword evidence="1" id="KW-0472">Membrane</keyword>
<name>A0A017TCA7_9BACT</name>